<keyword evidence="1" id="KW-1133">Transmembrane helix</keyword>
<dbReference type="EMBL" id="AEQV01000169">
    <property type="protein sequence ID" value="EGD07889.1"/>
    <property type="molecule type" value="Genomic_DNA"/>
</dbReference>
<organism evidence="2 3">
    <name type="scientific">Xanthomonas vesicatoria ATCC 35937</name>
    <dbReference type="NCBI Taxonomy" id="925775"/>
    <lineage>
        <taxon>Bacteria</taxon>
        <taxon>Pseudomonadati</taxon>
        <taxon>Pseudomonadota</taxon>
        <taxon>Gammaproteobacteria</taxon>
        <taxon>Lysobacterales</taxon>
        <taxon>Lysobacteraceae</taxon>
        <taxon>Xanthomonas</taxon>
    </lineage>
</organism>
<evidence type="ECO:0000313" key="2">
    <source>
        <dbReference type="EMBL" id="EGD07889.1"/>
    </source>
</evidence>
<protein>
    <submittedName>
        <fullName evidence="2">Uncharacterized protein</fullName>
    </submittedName>
</protein>
<gene>
    <name evidence="2" type="ORF">XVE_3896</name>
</gene>
<dbReference type="Proteomes" id="UP000003299">
    <property type="component" value="Unassembled WGS sequence"/>
</dbReference>
<proteinExistence type="predicted"/>
<accession>F0BHZ7</accession>
<comment type="caution">
    <text evidence="2">The sequence shown here is derived from an EMBL/GenBank/DDBJ whole genome shotgun (WGS) entry which is preliminary data.</text>
</comment>
<name>F0BHZ7_9XANT</name>
<keyword evidence="1" id="KW-0472">Membrane</keyword>
<sequence length="47" mass="5420">MRSFELQYRPPGRCMVLLFAALVVIVFTRMAVMLIQKKSRRSLTGGF</sequence>
<evidence type="ECO:0000256" key="1">
    <source>
        <dbReference type="SAM" id="Phobius"/>
    </source>
</evidence>
<feature type="transmembrane region" description="Helical" evidence="1">
    <location>
        <begin position="15"/>
        <end position="35"/>
    </location>
</feature>
<reference evidence="2 3" key="1">
    <citation type="journal article" date="2011" name="BMC Genomics">
        <title>Comparative genomics reveals diversity among xanthomonads infecting tomato and pepper.</title>
        <authorList>
            <person name="Potnis N."/>
            <person name="Krasileva K."/>
            <person name="Chow V."/>
            <person name="Almeida N.F."/>
            <person name="Patil P.B."/>
            <person name="Ryan R.P."/>
            <person name="Sharlach M."/>
            <person name="Behlau F."/>
            <person name="Dow J.M."/>
            <person name="Momol M.T."/>
            <person name="White F.F."/>
            <person name="Preston J.F."/>
            <person name="Vinatzer B.A."/>
            <person name="Koebnik R."/>
            <person name="Setubal J.C."/>
            <person name="Norman D.J."/>
            <person name="Staskawicz B.J."/>
            <person name="Jones J.B."/>
        </authorList>
    </citation>
    <scope>NUCLEOTIDE SEQUENCE [LARGE SCALE GENOMIC DNA]</scope>
    <source>
        <strain evidence="2 3">ATCC 35937</strain>
    </source>
</reference>
<dbReference type="AlphaFoldDB" id="F0BHZ7"/>
<keyword evidence="1" id="KW-0812">Transmembrane</keyword>
<evidence type="ECO:0000313" key="3">
    <source>
        <dbReference type="Proteomes" id="UP000003299"/>
    </source>
</evidence>